<dbReference type="Proteomes" id="UP000694864">
    <property type="component" value="Chromosome 2"/>
</dbReference>
<dbReference type="PANTHER" id="PTHR47951:SF10">
    <property type="entry name" value="CYTOCHROME P450, FAMILY 706, SUBFAMILY A, POLYPEPTIDE 3-RELATED"/>
    <property type="match status" value="1"/>
</dbReference>
<dbReference type="Gene3D" id="1.10.630.10">
    <property type="entry name" value="Cytochrome P450"/>
    <property type="match status" value="1"/>
</dbReference>
<gene>
    <name evidence="3" type="primary">LOC104748473</name>
</gene>
<name>A0ABM0WB38_CAMSA</name>
<accession>A0ABM0WB38</accession>
<reference evidence="3" key="2">
    <citation type="submission" date="2025-08" db="UniProtKB">
        <authorList>
            <consortium name="RefSeq"/>
        </authorList>
    </citation>
    <scope>IDENTIFICATION</scope>
    <source>
        <tissue evidence="3">Leaf</tissue>
    </source>
</reference>
<dbReference type="RefSeq" id="XP_010468415.1">
    <property type="nucleotide sequence ID" value="XM_010470113.1"/>
</dbReference>
<keyword evidence="1" id="KW-0812">Transmembrane</keyword>
<dbReference type="InterPro" id="IPR001128">
    <property type="entry name" value="Cyt_P450"/>
</dbReference>
<dbReference type="Pfam" id="PF00067">
    <property type="entry name" value="p450"/>
    <property type="match status" value="1"/>
</dbReference>
<dbReference type="InterPro" id="IPR036396">
    <property type="entry name" value="Cyt_P450_sf"/>
</dbReference>
<keyword evidence="2" id="KW-1185">Reference proteome</keyword>
<dbReference type="GeneID" id="104748473"/>
<sequence>MSEIFSFFTVQNRNSNFLDSVLALIVVSTLFWYIWLYAKSKRRFPPLPPGHRGLPIVGNLPFLHPELHTYFHKLAQKYGPVFKLWLDTRLNIVITSFKATREILRTNDVIFANVNVAGSLSTYGGVDIVWSPYGQEWRMLKKICINKMLRSATLDSNSFHSLHCLETRRTVRYLADWARAGSRVNIGEHIFVTILNVMTQMLWGATVADSKMTVHTKAPKFG</sequence>
<evidence type="ECO:0000313" key="2">
    <source>
        <dbReference type="Proteomes" id="UP000694864"/>
    </source>
</evidence>
<evidence type="ECO:0000313" key="3">
    <source>
        <dbReference type="RefSeq" id="XP_010468415.1"/>
    </source>
</evidence>
<keyword evidence="1" id="KW-0472">Membrane</keyword>
<reference evidence="2" key="1">
    <citation type="journal article" date="2014" name="Nat. Commun.">
        <title>The emerging biofuel crop Camelina sativa retains a highly undifferentiated hexaploid genome structure.</title>
        <authorList>
            <person name="Kagale S."/>
            <person name="Koh C."/>
            <person name="Nixon J."/>
            <person name="Bollina V."/>
            <person name="Clarke W.E."/>
            <person name="Tuteja R."/>
            <person name="Spillane C."/>
            <person name="Robinson S.J."/>
            <person name="Links M.G."/>
            <person name="Clarke C."/>
            <person name="Higgins E.E."/>
            <person name="Huebert T."/>
            <person name="Sharpe A.G."/>
            <person name="Parkin I.A."/>
        </authorList>
    </citation>
    <scope>NUCLEOTIDE SEQUENCE [LARGE SCALE GENOMIC DNA]</scope>
    <source>
        <strain evidence="2">cv. DH55</strain>
    </source>
</reference>
<dbReference type="SUPFAM" id="SSF48264">
    <property type="entry name" value="Cytochrome P450"/>
    <property type="match status" value="1"/>
</dbReference>
<evidence type="ECO:0000256" key="1">
    <source>
        <dbReference type="SAM" id="Phobius"/>
    </source>
</evidence>
<dbReference type="PANTHER" id="PTHR47951">
    <property type="entry name" value="OS08G0547900 PROTEIN"/>
    <property type="match status" value="1"/>
</dbReference>
<organism evidence="2 3">
    <name type="scientific">Camelina sativa</name>
    <name type="common">False flax</name>
    <name type="synonym">Myagrum sativum</name>
    <dbReference type="NCBI Taxonomy" id="90675"/>
    <lineage>
        <taxon>Eukaryota</taxon>
        <taxon>Viridiplantae</taxon>
        <taxon>Streptophyta</taxon>
        <taxon>Embryophyta</taxon>
        <taxon>Tracheophyta</taxon>
        <taxon>Spermatophyta</taxon>
        <taxon>Magnoliopsida</taxon>
        <taxon>eudicotyledons</taxon>
        <taxon>Gunneridae</taxon>
        <taxon>Pentapetalae</taxon>
        <taxon>rosids</taxon>
        <taxon>malvids</taxon>
        <taxon>Brassicales</taxon>
        <taxon>Brassicaceae</taxon>
        <taxon>Camelineae</taxon>
        <taxon>Camelina</taxon>
    </lineage>
</organism>
<proteinExistence type="predicted"/>
<keyword evidence="1" id="KW-1133">Transmembrane helix</keyword>
<protein>
    <submittedName>
        <fullName evidence="3">Angelicin synthase</fullName>
    </submittedName>
</protein>
<feature type="transmembrane region" description="Helical" evidence="1">
    <location>
        <begin position="20"/>
        <end position="38"/>
    </location>
</feature>